<evidence type="ECO:0000256" key="1">
    <source>
        <dbReference type="SAM" id="MobiDB-lite"/>
    </source>
</evidence>
<keyword evidence="4" id="KW-1185">Reference proteome</keyword>
<sequence>MHRIQHDKAHGKPATNKFDPALLQRMLLGMPKHIVSPFLLKLLLPSSFASRSAASPPSIKMKNGAATLLKHIATVLAATVKSKSMALKNKAIATRTRLTVFRLLRSKKVLLSAVSDNIQSLLGHRIGGGTGGRAIALFDAANEEVFSSPHRTELVESAEDDNYDDLMHSFFDDHDEEEDEDDDSKGNGSEISLEDDVDHAADVFIRRFHRQMRLEKKESLEMYREMPEFSF</sequence>
<gene>
    <name evidence="2" type="ORF">GSMUA_334340.1</name>
</gene>
<dbReference type="PANTHER" id="PTHR33450:SF12">
    <property type="entry name" value="COTTON FIBER PROTEIN"/>
    <property type="match status" value="1"/>
</dbReference>
<evidence type="ECO:0000313" key="4">
    <source>
        <dbReference type="Proteomes" id="UP000012960"/>
    </source>
</evidence>
<dbReference type="PANTHER" id="PTHR33450">
    <property type="entry name" value="EMB|CAB67623.1-RELATED"/>
    <property type="match status" value="1"/>
</dbReference>
<dbReference type="Pfam" id="PF05553">
    <property type="entry name" value="DUF761"/>
    <property type="match status" value="1"/>
</dbReference>
<dbReference type="Proteomes" id="UP000012960">
    <property type="component" value="Unplaced"/>
</dbReference>
<feature type="region of interest" description="Disordered" evidence="1">
    <location>
        <begin position="174"/>
        <end position="195"/>
    </location>
</feature>
<protein>
    <submittedName>
        <fullName evidence="2">(wild Malaysian banana) hypothetical protein</fullName>
    </submittedName>
</protein>
<dbReference type="InterPro" id="IPR008480">
    <property type="entry name" value="DUF761_pln"/>
</dbReference>
<evidence type="ECO:0000313" key="2">
    <source>
        <dbReference type="EMBL" id="CAG1830180.1"/>
    </source>
</evidence>
<accession>A0A804K1C8</accession>
<dbReference type="Gramene" id="Ma08_t00450.1">
    <property type="protein sequence ID" value="Ma08_p00450.1"/>
    <property type="gene ID" value="Ma08_g00450"/>
</dbReference>
<dbReference type="EnsemblPlants" id="Ma08_t00450.1">
    <property type="protein sequence ID" value="Ma08_p00450.1"/>
    <property type="gene ID" value="Ma08_g00450"/>
</dbReference>
<name>A0A804K1C8_MUSAM</name>
<organism evidence="3 4">
    <name type="scientific">Musa acuminata subsp. malaccensis</name>
    <name type="common">Wild banana</name>
    <name type="synonym">Musa malaccensis</name>
    <dbReference type="NCBI Taxonomy" id="214687"/>
    <lineage>
        <taxon>Eukaryota</taxon>
        <taxon>Viridiplantae</taxon>
        <taxon>Streptophyta</taxon>
        <taxon>Embryophyta</taxon>
        <taxon>Tracheophyta</taxon>
        <taxon>Spermatophyta</taxon>
        <taxon>Magnoliopsida</taxon>
        <taxon>Liliopsida</taxon>
        <taxon>Zingiberales</taxon>
        <taxon>Musaceae</taxon>
        <taxon>Musa</taxon>
    </lineage>
</organism>
<feature type="compositionally biased region" description="Acidic residues" evidence="1">
    <location>
        <begin position="174"/>
        <end position="183"/>
    </location>
</feature>
<proteinExistence type="predicted"/>
<dbReference type="OMA" id="YREMPEF"/>
<reference evidence="3" key="2">
    <citation type="submission" date="2021-05" db="UniProtKB">
        <authorList>
            <consortium name="EnsemblPlants"/>
        </authorList>
    </citation>
    <scope>IDENTIFICATION</scope>
    <source>
        <strain evidence="3">subsp. malaccensis</strain>
    </source>
</reference>
<reference evidence="2" key="1">
    <citation type="submission" date="2021-03" db="EMBL/GenBank/DDBJ databases">
        <authorList>
            <consortium name="Genoscope - CEA"/>
            <person name="William W."/>
        </authorList>
    </citation>
    <scope>NUCLEOTIDE SEQUENCE</scope>
    <source>
        <strain evidence="2">Doubled-haploid Pahang</strain>
    </source>
</reference>
<dbReference type="AlphaFoldDB" id="A0A804K1C8"/>
<dbReference type="InParanoid" id="A0A804K1C8"/>
<evidence type="ECO:0000313" key="3">
    <source>
        <dbReference type="EnsemblPlants" id="Ma08_p00450.1"/>
    </source>
</evidence>
<dbReference type="EMBL" id="HG996472">
    <property type="protein sequence ID" value="CAG1830180.1"/>
    <property type="molecule type" value="Genomic_DNA"/>
</dbReference>